<keyword evidence="4 12" id="KW-0679">Respiratory chain</keyword>
<keyword evidence="3 12" id="KW-0813">Transport</keyword>
<comment type="function">
    <text evidence="12">Component of the ubiquinol-cytochrome c oxidoreductase, a multisubunit transmembrane complex that is part of the mitochondrial electron transport chain which drives oxidative phosphorylation. The complex plays an important role in the uptake of multiple carbon sources present in different host niches.</text>
</comment>
<protein>
    <recommendedName>
        <fullName evidence="11 12">Complex III subunit 9</fullName>
    </recommendedName>
</protein>
<dbReference type="GO" id="GO:0005743">
    <property type="term" value="C:mitochondrial inner membrane"/>
    <property type="evidence" value="ECO:0007669"/>
    <property type="project" value="UniProtKB-SubCell"/>
</dbReference>
<proteinExistence type="inferred from homology"/>
<evidence type="ECO:0000256" key="4">
    <source>
        <dbReference type="ARBA" id="ARBA00022660"/>
    </source>
</evidence>
<dbReference type="EMBL" id="LT635761">
    <property type="protein sequence ID" value="SGZ56958.1"/>
    <property type="molecule type" value="Genomic_DNA"/>
</dbReference>
<feature type="transmembrane region" description="Helical" evidence="12">
    <location>
        <begin position="12"/>
        <end position="35"/>
    </location>
</feature>
<evidence type="ECO:0000313" key="14">
    <source>
        <dbReference type="Proteomes" id="UP000182334"/>
    </source>
</evidence>
<evidence type="ECO:0000256" key="5">
    <source>
        <dbReference type="ARBA" id="ARBA00022692"/>
    </source>
</evidence>
<dbReference type="Gene3D" id="1.20.5.260">
    <property type="entry name" value="Cytochrome b-c1 complex subunit 9"/>
    <property type="match status" value="1"/>
</dbReference>
<dbReference type="PANTHER" id="PTHR12980">
    <property type="entry name" value="UBIQUINOL-CYTOCHROME C REDUCTASE COMPLEX, SUBUNIT X"/>
    <property type="match status" value="1"/>
</dbReference>
<dbReference type="InterPro" id="IPR008027">
    <property type="entry name" value="QCR9"/>
</dbReference>
<evidence type="ECO:0000256" key="12">
    <source>
        <dbReference type="RuleBase" id="RU368056"/>
    </source>
</evidence>
<dbReference type="PANTHER" id="PTHR12980:SF0">
    <property type="entry name" value="CYTOCHROME B-C1 COMPLEX SUBUNIT 9"/>
    <property type="match status" value="1"/>
</dbReference>
<keyword evidence="9 12" id="KW-0496">Mitochondrion</keyword>
<evidence type="ECO:0000256" key="7">
    <source>
        <dbReference type="ARBA" id="ARBA00022982"/>
    </source>
</evidence>
<evidence type="ECO:0000256" key="9">
    <source>
        <dbReference type="ARBA" id="ARBA00023128"/>
    </source>
</evidence>
<keyword evidence="6 12" id="KW-0999">Mitochondrion inner membrane</keyword>
<evidence type="ECO:0000256" key="8">
    <source>
        <dbReference type="ARBA" id="ARBA00022989"/>
    </source>
</evidence>
<accession>A0A1L0DXD0</accession>
<evidence type="ECO:0000256" key="1">
    <source>
        <dbReference type="ARBA" id="ARBA00004434"/>
    </source>
</evidence>
<dbReference type="Pfam" id="PF05365">
    <property type="entry name" value="UCR_UQCRX_QCR9"/>
    <property type="match status" value="1"/>
</dbReference>
<name>A0A1L0DXD0_9ASCO</name>
<evidence type="ECO:0000256" key="11">
    <source>
        <dbReference type="ARBA" id="ARBA00044247"/>
    </source>
</evidence>
<keyword evidence="7 12" id="KW-0249">Electron transport</keyword>
<dbReference type="SUPFAM" id="SSF81514">
    <property type="entry name" value="Subunit X (non-heme 7 kDa protein) of cytochrome bc1 complex (Ubiquinol-cytochrome c reductase)"/>
    <property type="match status" value="1"/>
</dbReference>
<sequence>MLSALFKRNSVYVATIFGGAFAFQAFFDTAVTRWYEYHNRGKLWKDLKAKIQAGDEDDEDDE</sequence>
<comment type="subunit">
    <text evidence="12">Component of the ubiquinol-cytochrome c oxidoreductase (cytochrome b-c1 complex, complex III, CIII), a multisubunit enzyme composed of 3 respiratory subunits cytochrome b, cytochrome c1 and Rieske protein, 2 core protein subunits, and additional low-molecular weight protein subunits.</text>
</comment>
<keyword evidence="14" id="KW-1185">Reference proteome</keyword>
<evidence type="ECO:0000256" key="2">
    <source>
        <dbReference type="ARBA" id="ARBA00007856"/>
    </source>
</evidence>
<gene>
    <name evidence="13" type="ORF">SAMEA4029010_CIC11G00000005879</name>
</gene>
<evidence type="ECO:0000256" key="3">
    <source>
        <dbReference type="ARBA" id="ARBA00022448"/>
    </source>
</evidence>
<comment type="subcellular location">
    <subcellularLocation>
        <location evidence="1 12">Mitochondrion inner membrane</location>
        <topology evidence="1 12">Single-pass membrane protein</topology>
    </subcellularLocation>
</comment>
<keyword evidence="5 12" id="KW-0812">Transmembrane</keyword>
<evidence type="ECO:0000256" key="6">
    <source>
        <dbReference type="ARBA" id="ARBA00022792"/>
    </source>
</evidence>
<organism evidence="13 14">
    <name type="scientific">Sungouiella intermedia</name>
    <dbReference type="NCBI Taxonomy" id="45354"/>
    <lineage>
        <taxon>Eukaryota</taxon>
        <taxon>Fungi</taxon>
        <taxon>Dikarya</taxon>
        <taxon>Ascomycota</taxon>
        <taxon>Saccharomycotina</taxon>
        <taxon>Pichiomycetes</taxon>
        <taxon>Metschnikowiaceae</taxon>
        <taxon>Sungouiella</taxon>
    </lineage>
</organism>
<reference evidence="13 14" key="1">
    <citation type="submission" date="2016-10" db="EMBL/GenBank/DDBJ databases">
        <authorList>
            <person name="de Groot N.N."/>
        </authorList>
    </citation>
    <scope>NUCLEOTIDE SEQUENCE [LARGE SCALE GENOMIC DNA]</scope>
    <source>
        <strain evidence="13 14">CBS 141442</strain>
    </source>
</reference>
<dbReference type="GO" id="GO:0045275">
    <property type="term" value="C:respiratory chain complex III"/>
    <property type="evidence" value="ECO:0007669"/>
    <property type="project" value="UniProtKB-UniRule"/>
</dbReference>
<evidence type="ECO:0000256" key="10">
    <source>
        <dbReference type="ARBA" id="ARBA00023136"/>
    </source>
</evidence>
<dbReference type="STRING" id="45354.A0A1L0DXD0"/>
<dbReference type="AlphaFoldDB" id="A0A1L0DXD0"/>
<comment type="similarity">
    <text evidence="2 12">Belongs to the UQCR10/QCR9 family.</text>
</comment>
<dbReference type="InterPro" id="IPR036656">
    <property type="entry name" value="QCR9_sf"/>
</dbReference>
<dbReference type="Proteomes" id="UP000182334">
    <property type="component" value="Chromosome VI"/>
</dbReference>
<keyword evidence="8 12" id="KW-1133">Transmembrane helix</keyword>
<dbReference type="FunFam" id="1.20.5.260:FF:000001">
    <property type="entry name" value="Cytochrome b-c1 complex subunit 9"/>
    <property type="match status" value="1"/>
</dbReference>
<keyword evidence="10 12" id="KW-0472">Membrane</keyword>
<dbReference type="OrthoDB" id="44067at2759"/>
<evidence type="ECO:0000313" key="13">
    <source>
        <dbReference type="EMBL" id="SGZ56958.1"/>
    </source>
</evidence>
<dbReference type="GO" id="GO:0006122">
    <property type="term" value="P:mitochondrial electron transport, ubiquinol to cytochrome c"/>
    <property type="evidence" value="ECO:0007669"/>
    <property type="project" value="UniProtKB-UniRule"/>
</dbReference>